<dbReference type="Proteomes" id="UP001651050">
    <property type="component" value="Unassembled WGS sequence"/>
</dbReference>
<sequence>MSADELPDTTPRLRAGRVLRVRETACDVWCDGAVASVAFAPMFPSPRVERVSPGHLVAVATRVDGREVVVWRWYDAVVVGHESDGSVRLWEPAHGEIAATPRAGYRPQEPGARAYASAGLPGADWWVAEAVGSADAVPAVDLDEVGAFCSRHGLWSAAFG</sequence>
<comment type="caution">
    <text evidence="1">The sequence shown here is derived from an EMBL/GenBank/DDBJ whole genome shotgun (WGS) entry which is preliminary data.</text>
</comment>
<proteinExistence type="predicted"/>
<name>A0ABT0J1V3_9MICO</name>
<evidence type="ECO:0000313" key="2">
    <source>
        <dbReference type="Proteomes" id="UP001651050"/>
    </source>
</evidence>
<protein>
    <submittedName>
        <fullName evidence="1">Uncharacterized protein</fullName>
    </submittedName>
</protein>
<evidence type="ECO:0000313" key="1">
    <source>
        <dbReference type="EMBL" id="MCK9793477.1"/>
    </source>
</evidence>
<dbReference type="RefSeq" id="WP_416343323.1">
    <property type="nucleotide sequence ID" value="NZ_JALQCY010000002.1"/>
</dbReference>
<accession>A0ABT0J1V3</accession>
<keyword evidence="2" id="KW-1185">Reference proteome</keyword>
<dbReference type="EMBL" id="JALQCY010000002">
    <property type="protein sequence ID" value="MCK9793477.1"/>
    <property type="molecule type" value="Genomic_DNA"/>
</dbReference>
<organism evidence="1 2">
    <name type="scientific">Isoptericola peretonis</name>
    <dbReference type="NCBI Taxonomy" id="2918523"/>
    <lineage>
        <taxon>Bacteria</taxon>
        <taxon>Bacillati</taxon>
        <taxon>Actinomycetota</taxon>
        <taxon>Actinomycetes</taxon>
        <taxon>Micrococcales</taxon>
        <taxon>Promicromonosporaceae</taxon>
        <taxon>Isoptericola</taxon>
    </lineage>
</organism>
<reference evidence="1 2" key="1">
    <citation type="submission" date="2022-02" db="EMBL/GenBank/DDBJ databases">
        <title>The car tank lid bacteriome: a reservoir of bacteria with potential in bioremediation of fuel.</title>
        <authorList>
            <person name="Vidal-Verdu A."/>
            <person name="Gomez-Martinez D."/>
            <person name="Latorre-Perez A."/>
            <person name="Pereto J."/>
            <person name="Porcar M."/>
        </authorList>
    </citation>
    <scope>NUCLEOTIDE SEQUENCE [LARGE SCALE GENOMIC DNA]</scope>
    <source>
        <strain evidence="1 2">4D.3</strain>
    </source>
</reference>
<gene>
    <name evidence="1" type="ORF">M1843_06945</name>
</gene>